<sequence length="317" mass="33610">MFISTLSIAYADDMARVEPTEGDYALAVAALADAGLDTGFVSGRASTQRLYESGLPAGGQDASLNELQFLALDEMEAEALSRQAQREQLAANLALLDQYDGVKLASSATVYSDAGSTDSGHTIDSGKVARLEDIDATGRWYLVSFSSFSGYISADVCTPVDYSEYDGTDAVRTQAEIDARTKTSYSVSFGSGVVSGSSNLRSAIVDYAYSFLGTPYVYGGASRSGTDCSGLTMQLFAQYGISLRHGCAAQYYASQPVSRWELQPGDLVFFYSGLGHVGVYIGGGQFIHASDSGVVVASLYSSYWAGNYYGAGRILVD</sequence>
<comment type="similarity">
    <text evidence="1">Belongs to the peptidase C40 family.</text>
</comment>
<accession>A0A810Q257</accession>
<dbReference type="Pfam" id="PF00877">
    <property type="entry name" value="NLPC_P60"/>
    <property type="match status" value="1"/>
</dbReference>
<evidence type="ECO:0000313" key="7">
    <source>
        <dbReference type="Proteomes" id="UP000681343"/>
    </source>
</evidence>
<dbReference type="AlphaFoldDB" id="A0A810Q257"/>
<dbReference type="PANTHER" id="PTHR47053">
    <property type="entry name" value="MUREIN DD-ENDOPEPTIDASE MEPH-RELATED"/>
    <property type="match status" value="1"/>
</dbReference>
<dbReference type="InterPro" id="IPR000064">
    <property type="entry name" value="NLP_P60_dom"/>
</dbReference>
<dbReference type="Gene3D" id="3.90.1720.10">
    <property type="entry name" value="endopeptidase domain like (from Nostoc punctiforme)"/>
    <property type="match status" value="1"/>
</dbReference>
<evidence type="ECO:0000256" key="1">
    <source>
        <dbReference type="ARBA" id="ARBA00007074"/>
    </source>
</evidence>
<feature type="domain" description="NlpC/P60" evidence="5">
    <location>
        <begin position="198"/>
        <end position="315"/>
    </location>
</feature>
<dbReference type="PROSITE" id="PS51935">
    <property type="entry name" value="NLPC_P60"/>
    <property type="match status" value="1"/>
</dbReference>
<organism evidence="6 7">
    <name type="scientific">Vescimonas fastidiosa</name>
    <dbReference type="NCBI Taxonomy" id="2714353"/>
    <lineage>
        <taxon>Bacteria</taxon>
        <taxon>Bacillati</taxon>
        <taxon>Bacillota</taxon>
        <taxon>Clostridia</taxon>
        <taxon>Eubacteriales</taxon>
        <taxon>Oscillospiraceae</taxon>
        <taxon>Vescimonas</taxon>
    </lineage>
</organism>
<dbReference type="GO" id="GO:0006508">
    <property type="term" value="P:proteolysis"/>
    <property type="evidence" value="ECO:0007669"/>
    <property type="project" value="UniProtKB-KW"/>
</dbReference>
<dbReference type="InterPro" id="IPR051202">
    <property type="entry name" value="Peptidase_C40"/>
</dbReference>
<protein>
    <recommendedName>
        <fullName evidence="5">NlpC/P60 domain-containing protein</fullName>
    </recommendedName>
</protein>
<dbReference type="InterPro" id="IPR038765">
    <property type="entry name" value="Papain-like_cys_pep_sf"/>
</dbReference>
<name>A0A810Q257_9FIRM</name>
<evidence type="ECO:0000256" key="2">
    <source>
        <dbReference type="ARBA" id="ARBA00022670"/>
    </source>
</evidence>
<dbReference type="EMBL" id="AP023415">
    <property type="protein sequence ID" value="BCK78853.1"/>
    <property type="molecule type" value="Genomic_DNA"/>
</dbReference>
<dbReference type="KEGG" id="vfa:MM35RIKEN_10450"/>
<dbReference type="SUPFAM" id="SSF54001">
    <property type="entry name" value="Cysteine proteinases"/>
    <property type="match status" value="1"/>
</dbReference>
<keyword evidence="7" id="KW-1185">Reference proteome</keyword>
<dbReference type="PANTHER" id="PTHR47053:SF1">
    <property type="entry name" value="MUREIN DD-ENDOPEPTIDASE MEPH-RELATED"/>
    <property type="match status" value="1"/>
</dbReference>
<evidence type="ECO:0000313" key="6">
    <source>
        <dbReference type="EMBL" id="BCK78853.1"/>
    </source>
</evidence>
<keyword evidence="3" id="KW-0378">Hydrolase</keyword>
<gene>
    <name evidence="6" type="ORF">MM35RIKEN_10450</name>
</gene>
<dbReference type="GO" id="GO:0008234">
    <property type="term" value="F:cysteine-type peptidase activity"/>
    <property type="evidence" value="ECO:0007669"/>
    <property type="project" value="UniProtKB-KW"/>
</dbReference>
<keyword evidence="2" id="KW-0645">Protease</keyword>
<proteinExistence type="inferred from homology"/>
<evidence type="ECO:0000259" key="5">
    <source>
        <dbReference type="PROSITE" id="PS51935"/>
    </source>
</evidence>
<evidence type="ECO:0000256" key="3">
    <source>
        <dbReference type="ARBA" id="ARBA00022801"/>
    </source>
</evidence>
<reference evidence="6" key="1">
    <citation type="submission" date="2020-09" db="EMBL/GenBank/DDBJ databases">
        <title>New species isolated from human feces.</title>
        <authorList>
            <person name="Kitahara M."/>
            <person name="Shigeno Y."/>
            <person name="Shime M."/>
            <person name="Matsumoto Y."/>
            <person name="Nakamura S."/>
            <person name="Motooka D."/>
            <person name="Fukuoka S."/>
            <person name="Nishikawa H."/>
            <person name="Benno Y."/>
        </authorList>
    </citation>
    <scope>NUCLEOTIDE SEQUENCE</scope>
    <source>
        <strain evidence="6">MM35</strain>
    </source>
</reference>
<dbReference type="Proteomes" id="UP000681343">
    <property type="component" value="Chromosome"/>
</dbReference>
<evidence type="ECO:0000256" key="4">
    <source>
        <dbReference type="ARBA" id="ARBA00022807"/>
    </source>
</evidence>
<keyword evidence="4" id="KW-0788">Thiol protease</keyword>